<dbReference type="Pfam" id="PF11288">
    <property type="entry name" value="DUF3089"/>
    <property type="match status" value="1"/>
</dbReference>
<evidence type="ECO:0000256" key="1">
    <source>
        <dbReference type="SAM" id="MobiDB-lite"/>
    </source>
</evidence>
<evidence type="ECO:0000313" key="3">
    <source>
        <dbReference type="Proteomes" id="UP001595456"/>
    </source>
</evidence>
<name>A0ABV7EA86_9SPHN</name>
<dbReference type="SUPFAM" id="SSF53474">
    <property type="entry name" value="alpha/beta-Hydrolases"/>
    <property type="match status" value="2"/>
</dbReference>
<reference evidence="3" key="1">
    <citation type="journal article" date="2019" name="Int. J. Syst. Evol. Microbiol.">
        <title>The Global Catalogue of Microorganisms (GCM) 10K type strain sequencing project: providing services to taxonomists for standard genome sequencing and annotation.</title>
        <authorList>
            <consortium name="The Broad Institute Genomics Platform"/>
            <consortium name="The Broad Institute Genome Sequencing Center for Infectious Disease"/>
            <person name="Wu L."/>
            <person name="Ma J."/>
        </authorList>
    </citation>
    <scope>NUCLEOTIDE SEQUENCE [LARGE SCALE GENOMIC DNA]</scope>
    <source>
        <strain evidence="3">KCTC 52607</strain>
    </source>
</reference>
<dbReference type="InterPro" id="IPR029058">
    <property type="entry name" value="AB_hydrolase_fold"/>
</dbReference>
<comment type="caution">
    <text evidence="2">The sequence shown here is derived from an EMBL/GenBank/DDBJ whole genome shotgun (WGS) entry which is preliminary data.</text>
</comment>
<dbReference type="InterPro" id="IPR021440">
    <property type="entry name" value="DUF3089"/>
</dbReference>
<protein>
    <submittedName>
        <fullName evidence="2">DUF3089 domain-containing protein</fullName>
    </submittedName>
</protein>
<dbReference type="Gene3D" id="3.40.50.1820">
    <property type="entry name" value="alpha/beta hydrolase"/>
    <property type="match status" value="1"/>
</dbReference>
<dbReference type="RefSeq" id="WP_336926499.1">
    <property type="nucleotide sequence ID" value="NZ_JBANRO010000007.1"/>
</dbReference>
<evidence type="ECO:0000313" key="2">
    <source>
        <dbReference type="EMBL" id="MFC3098774.1"/>
    </source>
</evidence>
<accession>A0ABV7EA86</accession>
<keyword evidence="3" id="KW-1185">Reference proteome</keyword>
<gene>
    <name evidence="2" type="ORF">ACFODU_13340</name>
</gene>
<feature type="region of interest" description="Disordered" evidence="1">
    <location>
        <begin position="63"/>
        <end position="97"/>
    </location>
</feature>
<dbReference type="Proteomes" id="UP001595456">
    <property type="component" value="Unassembled WGS sequence"/>
</dbReference>
<dbReference type="EMBL" id="JBHRST010000020">
    <property type="protein sequence ID" value="MFC3098774.1"/>
    <property type="molecule type" value="Genomic_DNA"/>
</dbReference>
<sequence length="390" mass="41551">MRKFLYIIVAGILLSAAALFALRLYGEQLTQLVLVPSAPFEAQGALADNAYADPAMWFSRPGMDAPTDPARWQPPPDTEKSLPAATPLPSEDPAATAAGPVPRFAVFFIHPTSYYSGQRWNAPLDDEGARTLARNFVRGMASAFNPASEIWAPRYRQAAFGAFVTTAPDAQMALDAAYADVEQAFDFFVASLDPATPIVLAGHSQGALHLLRLLREKVAGTDLEPRLALAYPIGWPISVAHDLPALPLPACADAQQTRCILAYASFAEPAEPGQFLTRYAALPGADGAARGADDPILCVNPLTGAAGGVADLSRNYGTLVPDANLESGELISGAVPARCDPATGLLLIGDPPRMGPFVLPGNNYHSYDIPLFWANLRADVTRRMRAFAPK</sequence>
<proteinExistence type="predicted"/>
<organism evidence="2 3">
    <name type="scientific">Alteraurantiacibacter palmitatis</name>
    <dbReference type="NCBI Taxonomy" id="2054628"/>
    <lineage>
        <taxon>Bacteria</taxon>
        <taxon>Pseudomonadati</taxon>
        <taxon>Pseudomonadota</taxon>
        <taxon>Alphaproteobacteria</taxon>
        <taxon>Sphingomonadales</taxon>
        <taxon>Erythrobacteraceae</taxon>
        <taxon>Alteraurantiacibacter</taxon>
    </lineage>
</organism>